<dbReference type="AlphaFoldDB" id="A0A4Z0BR37"/>
<dbReference type="NCBIfam" id="TIGR02444">
    <property type="entry name" value="TIGR02444 family protein"/>
    <property type="match status" value="1"/>
</dbReference>
<evidence type="ECO:0000313" key="2">
    <source>
        <dbReference type="Proteomes" id="UP000297564"/>
    </source>
</evidence>
<proteinExistence type="predicted"/>
<comment type="caution">
    <text evidence="1">The sequence shown here is derived from an EMBL/GenBank/DDBJ whole genome shotgun (WGS) entry which is preliminary data.</text>
</comment>
<dbReference type="Proteomes" id="UP000297564">
    <property type="component" value="Unassembled WGS sequence"/>
</dbReference>
<gene>
    <name evidence="1" type="ORF">EZ242_07875</name>
</gene>
<reference evidence="1 2" key="1">
    <citation type="submission" date="2019-03" db="EMBL/GenBank/DDBJ databases">
        <title>Ramlibacter rhizophilus CCTCC AB2015357, whole genome shotgun sequence.</title>
        <authorList>
            <person name="Zhang X."/>
            <person name="Feng G."/>
            <person name="Zhu H."/>
        </authorList>
    </citation>
    <scope>NUCLEOTIDE SEQUENCE [LARGE SCALE GENOMIC DNA]</scope>
    <source>
        <strain evidence="1 2">CCTCC AB2015357</strain>
    </source>
</reference>
<sequence length="133" mass="15312">MNPAIDPQAAWTWCEQAWARPGEAERLLREQDANGLDVMFHLFERWAEECHGITLDAQARAQAEARVRPWREGVVQPLRALRRRTAEPCLHAAATGADSARTVRERLKQAELEAERAQLELLCVWLDHYLFRA</sequence>
<keyword evidence="2" id="KW-1185">Reference proteome</keyword>
<dbReference type="RefSeq" id="WP_135284589.1">
    <property type="nucleotide sequence ID" value="NZ_SMLL01000003.1"/>
</dbReference>
<evidence type="ECO:0000313" key="1">
    <source>
        <dbReference type="EMBL" id="TFZ01291.1"/>
    </source>
</evidence>
<dbReference type="EMBL" id="SMLL01000003">
    <property type="protein sequence ID" value="TFZ01291.1"/>
    <property type="molecule type" value="Genomic_DNA"/>
</dbReference>
<dbReference type="InterPro" id="IPR012659">
    <property type="entry name" value="CHP02444"/>
</dbReference>
<accession>A0A4Z0BR37</accession>
<dbReference type="OrthoDB" id="8690258at2"/>
<organism evidence="1 2">
    <name type="scientific">Ramlibacter rhizophilus</name>
    <dbReference type="NCBI Taxonomy" id="1781167"/>
    <lineage>
        <taxon>Bacteria</taxon>
        <taxon>Pseudomonadati</taxon>
        <taxon>Pseudomonadota</taxon>
        <taxon>Betaproteobacteria</taxon>
        <taxon>Burkholderiales</taxon>
        <taxon>Comamonadaceae</taxon>
        <taxon>Ramlibacter</taxon>
    </lineage>
</organism>
<dbReference type="Pfam" id="PF09523">
    <property type="entry name" value="DUF2390"/>
    <property type="match status" value="1"/>
</dbReference>
<name>A0A4Z0BR37_9BURK</name>
<protein>
    <submittedName>
        <fullName evidence="1">TIGR02444 family protein</fullName>
    </submittedName>
</protein>